<comment type="caution">
    <text evidence="5">The sequence shown here is derived from an EMBL/GenBank/DDBJ whole genome shotgun (WGS) entry which is preliminary data.</text>
</comment>
<dbReference type="InterPro" id="IPR011711">
    <property type="entry name" value="GntR_C"/>
</dbReference>
<keyword evidence="6" id="KW-1185">Reference proteome</keyword>
<keyword evidence="1" id="KW-0805">Transcription regulation</keyword>
<feature type="domain" description="HTH gntR-type" evidence="4">
    <location>
        <begin position="35"/>
        <end position="103"/>
    </location>
</feature>
<dbReference type="Gene3D" id="1.10.10.10">
    <property type="entry name" value="Winged helix-like DNA-binding domain superfamily/Winged helix DNA-binding domain"/>
    <property type="match status" value="1"/>
</dbReference>
<evidence type="ECO:0000256" key="2">
    <source>
        <dbReference type="ARBA" id="ARBA00023125"/>
    </source>
</evidence>
<keyword evidence="3" id="KW-0804">Transcription</keyword>
<dbReference type="InterPro" id="IPR036388">
    <property type="entry name" value="WH-like_DNA-bd_sf"/>
</dbReference>
<protein>
    <recommendedName>
        <fullName evidence="4">HTH gntR-type domain-containing protein</fullName>
    </recommendedName>
</protein>
<reference evidence="5 6" key="1">
    <citation type="submission" date="2012-01" db="EMBL/GenBank/DDBJ databases">
        <title>The Genome Sequence of Scardovia wiggsiae F0424.</title>
        <authorList>
            <consortium name="The Broad Institute Genome Sequencing Platform"/>
            <person name="Earl A."/>
            <person name="Ward D."/>
            <person name="Feldgarden M."/>
            <person name="Gevers D."/>
            <person name="Izard J."/>
            <person name="Ganesan A."/>
            <person name="Baranova O.V."/>
            <person name="Blanton J.M."/>
            <person name="Tanner A.C."/>
            <person name="Mathney J."/>
            <person name="Dewhirst F.E."/>
            <person name="Young S.K."/>
            <person name="Zeng Q."/>
            <person name="Gargeya S."/>
            <person name="Fitzgerald M."/>
            <person name="Haas B."/>
            <person name="Abouelleil A."/>
            <person name="Alvarado L."/>
            <person name="Arachchi H.M."/>
            <person name="Berlin A."/>
            <person name="Chapman S.B."/>
            <person name="Gearin G."/>
            <person name="Goldberg J."/>
            <person name="Griggs A."/>
            <person name="Gujja S."/>
            <person name="Hansen M."/>
            <person name="Heiman D."/>
            <person name="Howarth C."/>
            <person name="Larimer J."/>
            <person name="Lui A."/>
            <person name="MacDonald P.J.P."/>
            <person name="McCowen C."/>
            <person name="Montmayeur A."/>
            <person name="Murphy C."/>
            <person name="Neiman D."/>
            <person name="Pearson M."/>
            <person name="Priest M."/>
            <person name="Roberts A."/>
            <person name="Saif S."/>
            <person name="Shea T."/>
            <person name="Sisk P."/>
            <person name="Stolte C."/>
            <person name="Sykes S."/>
            <person name="Wortman J."/>
            <person name="Nusbaum C."/>
            <person name="Birren B."/>
        </authorList>
    </citation>
    <scope>NUCLEOTIDE SEQUENCE [LARGE SCALE GENOMIC DNA]</scope>
    <source>
        <strain evidence="5 6">F0424</strain>
    </source>
</reference>
<dbReference type="PANTHER" id="PTHR43537:SF5">
    <property type="entry name" value="UXU OPERON TRANSCRIPTIONAL REGULATOR"/>
    <property type="match status" value="1"/>
</dbReference>
<dbReference type="RefSeq" id="WP_007147929.1">
    <property type="nucleotide sequence ID" value="NZ_AKCI01000001.1"/>
</dbReference>
<dbReference type="Proteomes" id="UP000006415">
    <property type="component" value="Unassembled WGS sequence"/>
</dbReference>
<dbReference type="AlphaFoldDB" id="J0D4W9"/>
<name>J0D4W9_9BIFI</name>
<dbReference type="HOGENOM" id="CLU_017584_9_3_11"/>
<dbReference type="SUPFAM" id="SSF48008">
    <property type="entry name" value="GntR ligand-binding domain-like"/>
    <property type="match status" value="1"/>
</dbReference>
<evidence type="ECO:0000313" key="5">
    <source>
        <dbReference type="EMBL" id="EJD64990.1"/>
    </source>
</evidence>
<evidence type="ECO:0000259" key="4">
    <source>
        <dbReference type="PROSITE" id="PS50949"/>
    </source>
</evidence>
<dbReference type="OrthoDB" id="7989071at2"/>
<evidence type="ECO:0000313" key="6">
    <source>
        <dbReference type="Proteomes" id="UP000006415"/>
    </source>
</evidence>
<evidence type="ECO:0000256" key="1">
    <source>
        <dbReference type="ARBA" id="ARBA00023015"/>
    </source>
</evidence>
<dbReference type="Gene3D" id="1.20.120.530">
    <property type="entry name" value="GntR ligand-binding domain-like"/>
    <property type="match status" value="1"/>
</dbReference>
<dbReference type="SMART" id="SM00345">
    <property type="entry name" value="HTH_GNTR"/>
    <property type="match status" value="1"/>
</dbReference>
<dbReference type="InterPro" id="IPR036390">
    <property type="entry name" value="WH_DNA-bd_sf"/>
</dbReference>
<dbReference type="PROSITE" id="PS50949">
    <property type="entry name" value="HTH_GNTR"/>
    <property type="match status" value="1"/>
</dbReference>
<dbReference type="GO" id="GO:0003677">
    <property type="term" value="F:DNA binding"/>
    <property type="evidence" value="ECO:0007669"/>
    <property type="project" value="UniProtKB-KW"/>
</dbReference>
<proteinExistence type="predicted"/>
<dbReference type="eggNOG" id="COG2186">
    <property type="taxonomic scope" value="Bacteria"/>
</dbReference>
<evidence type="ECO:0000256" key="3">
    <source>
        <dbReference type="ARBA" id="ARBA00023163"/>
    </source>
</evidence>
<dbReference type="Pfam" id="PF00392">
    <property type="entry name" value="GntR"/>
    <property type="match status" value="1"/>
</dbReference>
<dbReference type="PRINTS" id="PR00035">
    <property type="entry name" value="HTHGNTR"/>
</dbReference>
<accession>J0D4W9</accession>
<dbReference type="InterPro" id="IPR008920">
    <property type="entry name" value="TF_FadR/GntR_C"/>
</dbReference>
<gene>
    <name evidence="5" type="ORF">HMPREF9156_00865</name>
</gene>
<dbReference type="SUPFAM" id="SSF46785">
    <property type="entry name" value="Winged helix' DNA-binding domain"/>
    <property type="match status" value="1"/>
</dbReference>
<sequence>MANETESAGQRIQSQLSSLAVLPLDTAETAPASLRNRYDIAIDAIKSYIIQKKLSPGDPLPNEATLCEELSVSRSSVREAVRKLEALHIVKVIHGKGIFVGDLSLEPLVETLSFRTIVNQDANLTKLRDVIQVRRILDLGVAQQVVDAMEGTPRPDLEKLVRHMEKQAKKHTTFLEQDIEFHSRLFDETHNEVLKQLAHSLWLVHMAVLPQLGLTVSENLGTAAASHNNMLQAAIAGDVDAYRDAVVEHYKPIEGILNSYLG</sequence>
<dbReference type="SMART" id="SM00895">
    <property type="entry name" value="FCD"/>
    <property type="match status" value="1"/>
</dbReference>
<dbReference type="GO" id="GO:0003700">
    <property type="term" value="F:DNA-binding transcription factor activity"/>
    <property type="evidence" value="ECO:0007669"/>
    <property type="project" value="InterPro"/>
</dbReference>
<dbReference type="STRING" id="857290.HMPREF9156_00865"/>
<dbReference type="Pfam" id="PF07729">
    <property type="entry name" value="FCD"/>
    <property type="match status" value="1"/>
</dbReference>
<dbReference type="PANTHER" id="PTHR43537">
    <property type="entry name" value="TRANSCRIPTIONAL REGULATOR, GNTR FAMILY"/>
    <property type="match status" value="1"/>
</dbReference>
<dbReference type="CDD" id="cd07377">
    <property type="entry name" value="WHTH_GntR"/>
    <property type="match status" value="1"/>
</dbReference>
<organism evidence="5 6">
    <name type="scientific">Scardovia wiggsiae F0424</name>
    <dbReference type="NCBI Taxonomy" id="857290"/>
    <lineage>
        <taxon>Bacteria</taxon>
        <taxon>Bacillati</taxon>
        <taxon>Actinomycetota</taxon>
        <taxon>Actinomycetes</taxon>
        <taxon>Bifidobacteriales</taxon>
        <taxon>Bifidobacteriaceae</taxon>
        <taxon>Scardovia</taxon>
    </lineage>
</organism>
<dbReference type="InterPro" id="IPR000524">
    <property type="entry name" value="Tscrpt_reg_HTH_GntR"/>
</dbReference>
<keyword evidence="2" id="KW-0238">DNA-binding</keyword>
<dbReference type="EMBL" id="AGZS01000003">
    <property type="protein sequence ID" value="EJD64990.1"/>
    <property type="molecule type" value="Genomic_DNA"/>
</dbReference>